<feature type="domain" description="Acyltransferase 3" evidence="2">
    <location>
        <begin position="12"/>
        <end position="344"/>
    </location>
</feature>
<dbReference type="GO" id="GO:0009103">
    <property type="term" value="P:lipopolysaccharide biosynthetic process"/>
    <property type="evidence" value="ECO:0007669"/>
    <property type="project" value="TreeGrafter"/>
</dbReference>
<name>E4TBW7_RIEAD</name>
<dbReference type="RefSeq" id="WP_013446929.1">
    <property type="nucleotide sequence ID" value="NC_014738.1"/>
</dbReference>
<feature type="transmembrane region" description="Helical" evidence="1">
    <location>
        <begin position="327"/>
        <end position="345"/>
    </location>
</feature>
<keyword evidence="1" id="KW-0812">Transmembrane</keyword>
<protein>
    <submittedName>
        <fullName evidence="3">Acyltransferase 3</fullName>
    </submittedName>
</protein>
<keyword evidence="3" id="KW-0808">Transferase</keyword>
<dbReference type="EMBL" id="CP003388">
    <property type="protein sequence ID" value="AFD56015.1"/>
    <property type="molecule type" value="Genomic_DNA"/>
</dbReference>
<dbReference type="KEGG" id="rai:RA0C_1099"/>
<dbReference type="GO" id="GO:0016020">
    <property type="term" value="C:membrane"/>
    <property type="evidence" value="ECO:0007669"/>
    <property type="project" value="TreeGrafter"/>
</dbReference>
<feature type="transmembrane region" description="Helical" evidence="1">
    <location>
        <begin position="238"/>
        <end position="256"/>
    </location>
</feature>
<feature type="transmembrane region" description="Helical" evidence="1">
    <location>
        <begin position="268"/>
        <end position="291"/>
    </location>
</feature>
<proteinExistence type="predicted"/>
<keyword evidence="3" id="KW-0012">Acyltransferase</keyword>
<gene>
    <name evidence="3" type="ORF">RA0C_1099</name>
</gene>
<evidence type="ECO:0000313" key="4">
    <source>
        <dbReference type="Proteomes" id="UP000010093"/>
    </source>
</evidence>
<dbReference type="Proteomes" id="UP000010093">
    <property type="component" value="Chromosome"/>
</dbReference>
<dbReference type="HOGENOM" id="CLU_005679_0_0_10"/>
<feature type="transmembrane region" description="Helical" evidence="1">
    <location>
        <begin position="46"/>
        <end position="66"/>
    </location>
</feature>
<accession>E4TBW7</accession>
<evidence type="ECO:0000259" key="2">
    <source>
        <dbReference type="Pfam" id="PF01757"/>
    </source>
</evidence>
<feature type="transmembrane region" description="Helical" evidence="1">
    <location>
        <begin position="86"/>
        <end position="103"/>
    </location>
</feature>
<keyword evidence="1" id="KW-1133">Transmembrane helix</keyword>
<dbReference type="PANTHER" id="PTHR23028">
    <property type="entry name" value="ACETYLTRANSFERASE"/>
    <property type="match status" value="1"/>
</dbReference>
<evidence type="ECO:0000313" key="3">
    <source>
        <dbReference type="EMBL" id="AFD56015.1"/>
    </source>
</evidence>
<dbReference type="PANTHER" id="PTHR23028:SF53">
    <property type="entry name" value="ACYL_TRANSF_3 DOMAIN-CONTAINING PROTEIN"/>
    <property type="match status" value="1"/>
</dbReference>
<dbReference type="InterPro" id="IPR050879">
    <property type="entry name" value="Acyltransferase_3"/>
</dbReference>
<reference evidence="3 4" key="1">
    <citation type="journal article" date="2012" name="J. Bacteriol.">
        <title>Complete genome sequence of Riemerella anatipestifer reference strain.</title>
        <authorList>
            <person name="Wang X."/>
            <person name="Zhu D."/>
            <person name="Wang M."/>
            <person name="Cheng A."/>
            <person name="Jia R."/>
            <person name="Zhou Y."/>
            <person name="Chen Z."/>
            <person name="Luo Q."/>
            <person name="Liu F."/>
            <person name="Wang Y."/>
            <person name="Chen X.Y."/>
        </authorList>
    </citation>
    <scope>NUCLEOTIDE SEQUENCE [LARGE SCALE GENOMIC DNA]</scope>
    <source>
        <strain evidence="4">DSM 15868</strain>
    </source>
</reference>
<evidence type="ECO:0000256" key="1">
    <source>
        <dbReference type="SAM" id="Phobius"/>
    </source>
</evidence>
<feature type="transmembrane region" description="Helical" evidence="1">
    <location>
        <begin position="146"/>
        <end position="167"/>
    </location>
</feature>
<feature type="transmembrane region" description="Helical" evidence="1">
    <location>
        <begin position="205"/>
        <end position="226"/>
    </location>
</feature>
<dbReference type="KEGG" id="ran:Riean_0852"/>
<feature type="transmembrane region" description="Helical" evidence="1">
    <location>
        <begin position="110"/>
        <end position="131"/>
    </location>
</feature>
<feature type="transmembrane region" description="Helical" evidence="1">
    <location>
        <begin position="174"/>
        <end position="193"/>
    </location>
</feature>
<feature type="transmembrane region" description="Helical" evidence="1">
    <location>
        <begin position="303"/>
        <end position="321"/>
    </location>
</feature>
<organism evidence="3 4">
    <name type="scientific">Riemerella anatipestifer (strain ATCC 11845 / DSM 15868 / JCM 9532 / NCTC 11014)</name>
    <dbReference type="NCBI Taxonomy" id="693978"/>
    <lineage>
        <taxon>Bacteria</taxon>
        <taxon>Pseudomonadati</taxon>
        <taxon>Bacteroidota</taxon>
        <taxon>Flavobacteriia</taxon>
        <taxon>Flavobacteriales</taxon>
        <taxon>Weeksellaceae</taxon>
        <taxon>Riemerella</taxon>
    </lineage>
</organism>
<sequence length="355" mass="42935">MENNISPSIHNNFDLIRLLAAIQVVFRHTFYKYDFQSEILNFIKELILAFPGVPIFFMVSGFLIYWSFDRNSKNVKKYAKNRFFRIYPALWFCLFVTITVLWIHDKNHTIYSNFGIFLTWILGQLSIIQFWTPEFLKFFGEGSPNASLWSICVELQFYFFVPFLFFLVRKYKNYKFFIFFMFFTSSIIFNHWISHFDKNFLIYKLGFVSLSQYLFYFMLGIFFYNYWGTIRRFIEQKCIIWTSLFIFLYFLCKNHIDIDLNNYYLHSFYKIAFIILLNISILSFAFSQNNISHILLRGQDISYGIYIYHMLIINIFIQNSLSIHNNFVIILLITIIAASLSWFIIEKPILKRIRK</sequence>
<dbReference type="PATRIC" id="fig|693978.17.peg.1098"/>
<dbReference type="GO" id="GO:0016747">
    <property type="term" value="F:acyltransferase activity, transferring groups other than amino-acyl groups"/>
    <property type="evidence" value="ECO:0007669"/>
    <property type="project" value="InterPro"/>
</dbReference>
<keyword evidence="1" id="KW-0472">Membrane</keyword>
<dbReference type="AlphaFoldDB" id="E4TBW7"/>
<dbReference type="InterPro" id="IPR002656">
    <property type="entry name" value="Acyl_transf_3_dom"/>
</dbReference>
<dbReference type="Pfam" id="PF01757">
    <property type="entry name" value="Acyl_transf_3"/>
    <property type="match status" value="1"/>
</dbReference>
<dbReference type="GeneID" id="93717953"/>